<protein>
    <submittedName>
        <fullName evidence="1">Uncharacterized protein</fullName>
    </submittedName>
</protein>
<evidence type="ECO:0000313" key="2">
    <source>
        <dbReference type="Proteomes" id="UP000178999"/>
    </source>
</evidence>
<proteinExistence type="predicted"/>
<dbReference type="Proteomes" id="UP000178999">
    <property type="component" value="Unassembled WGS sequence"/>
</dbReference>
<name>A0A1F8CUU4_9BACT</name>
<dbReference type="EMBL" id="MGHY01000010">
    <property type="protein sequence ID" value="OGM79609.1"/>
    <property type="molecule type" value="Genomic_DNA"/>
</dbReference>
<dbReference type="AlphaFoldDB" id="A0A1F8CUU4"/>
<sequence length="77" mass="8791">MGRFVLEGLRFWLLCSALKPLSDEIRVCSTAWVFLGVWAIGIFLFPSHHKLYEPVGLAFSVALFIQLVKWLTEPIPD</sequence>
<accession>A0A1F8CUU4</accession>
<gene>
    <name evidence="1" type="ORF">A2382_04550</name>
</gene>
<reference evidence="1 2" key="1">
    <citation type="journal article" date="2016" name="Nat. Commun.">
        <title>Thousands of microbial genomes shed light on interconnected biogeochemical processes in an aquifer system.</title>
        <authorList>
            <person name="Anantharaman K."/>
            <person name="Brown C.T."/>
            <person name="Hug L.A."/>
            <person name="Sharon I."/>
            <person name="Castelle C.J."/>
            <person name="Probst A.J."/>
            <person name="Thomas B.C."/>
            <person name="Singh A."/>
            <person name="Wilkins M.J."/>
            <person name="Karaoz U."/>
            <person name="Brodie E.L."/>
            <person name="Williams K.H."/>
            <person name="Hubbard S.S."/>
            <person name="Banfield J.F."/>
        </authorList>
    </citation>
    <scope>NUCLEOTIDE SEQUENCE [LARGE SCALE GENOMIC DNA]</scope>
</reference>
<organism evidence="1 2">
    <name type="scientific">Candidatus Woesebacteria bacterium RIFOXYB1_FULL_38_16</name>
    <dbReference type="NCBI Taxonomy" id="1802538"/>
    <lineage>
        <taxon>Bacteria</taxon>
        <taxon>Candidatus Woeseibacteriota</taxon>
    </lineage>
</organism>
<comment type="caution">
    <text evidence="1">The sequence shown here is derived from an EMBL/GenBank/DDBJ whole genome shotgun (WGS) entry which is preliminary data.</text>
</comment>
<evidence type="ECO:0000313" key="1">
    <source>
        <dbReference type="EMBL" id="OGM79609.1"/>
    </source>
</evidence>